<gene>
    <name evidence="2" type="ORF">M422DRAFT_270492</name>
</gene>
<accession>A0A0C9UH06</accession>
<evidence type="ECO:0000259" key="1">
    <source>
        <dbReference type="Pfam" id="PF10551"/>
    </source>
</evidence>
<dbReference type="InterPro" id="IPR018289">
    <property type="entry name" value="MULE_transposase_dom"/>
</dbReference>
<feature type="domain" description="MULE transposase" evidence="1">
    <location>
        <begin position="72"/>
        <end position="168"/>
    </location>
</feature>
<proteinExistence type="predicted"/>
<dbReference type="Pfam" id="PF10551">
    <property type="entry name" value="MULE"/>
    <property type="match status" value="1"/>
</dbReference>
<protein>
    <recommendedName>
        <fullName evidence="1">MULE transposase domain-containing protein</fullName>
    </recommendedName>
</protein>
<dbReference type="EMBL" id="KN837311">
    <property type="protein sequence ID" value="KIJ28257.1"/>
    <property type="molecule type" value="Genomic_DNA"/>
</dbReference>
<evidence type="ECO:0000313" key="3">
    <source>
        <dbReference type="Proteomes" id="UP000054279"/>
    </source>
</evidence>
<keyword evidence="3" id="KW-1185">Reference proteome</keyword>
<dbReference type="Proteomes" id="UP000054279">
    <property type="component" value="Unassembled WGS sequence"/>
</dbReference>
<dbReference type="HOGENOM" id="CLU_1587533_0_0_1"/>
<dbReference type="OrthoDB" id="3201171at2759"/>
<dbReference type="AlphaFoldDB" id="A0A0C9UH06"/>
<organism evidence="2 3">
    <name type="scientific">Sphaerobolus stellatus (strain SS14)</name>
    <dbReference type="NCBI Taxonomy" id="990650"/>
    <lineage>
        <taxon>Eukaryota</taxon>
        <taxon>Fungi</taxon>
        <taxon>Dikarya</taxon>
        <taxon>Basidiomycota</taxon>
        <taxon>Agaricomycotina</taxon>
        <taxon>Agaricomycetes</taxon>
        <taxon>Phallomycetidae</taxon>
        <taxon>Geastrales</taxon>
        <taxon>Sphaerobolaceae</taxon>
        <taxon>Sphaerobolus</taxon>
    </lineage>
</organism>
<reference evidence="2 3" key="1">
    <citation type="submission" date="2014-06" db="EMBL/GenBank/DDBJ databases">
        <title>Evolutionary Origins and Diversification of the Mycorrhizal Mutualists.</title>
        <authorList>
            <consortium name="DOE Joint Genome Institute"/>
            <consortium name="Mycorrhizal Genomics Consortium"/>
            <person name="Kohler A."/>
            <person name="Kuo A."/>
            <person name="Nagy L.G."/>
            <person name="Floudas D."/>
            <person name="Copeland A."/>
            <person name="Barry K.W."/>
            <person name="Cichocki N."/>
            <person name="Veneault-Fourrey C."/>
            <person name="LaButti K."/>
            <person name="Lindquist E.A."/>
            <person name="Lipzen A."/>
            <person name="Lundell T."/>
            <person name="Morin E."/>
            <person name="Murat C."/>
            <person name="Riley R."/>
            <person name="Ohm R."/>
            <person name="Sun H."/>
            <person name="Tunlid A."/>
            <person name="Henrissat B."/>
            <person name="Grigoriev I.V."/>
            <person name="Hibbett D.S."/>
            <person name="Martin F."/>
        </authorList>
    </citation>
    <scope>NUCLEOTIDE SEQUENCE [LARGE SCALE GENOMIC DNA]</scope>
    <source>
        <strain evidence="2 3">SS14</strain>
    </source>
</reference>
<name>A0A0C9UH06_SPHS4</name>
<sequence length="168" mass="19610">MDIYNAVRRKANIDTRLAPQLNDINKWLEKLCEAGWSTLYEPTPGEEIRDRFILTLCSSWQKQLIAEYGDTVCLDSTHNTCCGNNDEKIFLSTILARDHVTGHGVRLAFMLTNQESHYPLEHFLKWLRRACQFTPNMIMIDFSNTEALAIRKSFPNLIIHISYCYWHL</sequence>
<evidence type="ECO:0000313" key="2">
    <source>
        <dbReference type="EMBL" id="KIJ28257.1"/>
    </source>
</evidence>